<accession>E9GVL0</accession>
<keyword evidence="2" id="KW-1185">Reference proteome</keyword>
<protein>
    <submittedName>
        <fullName evidence="1">Uncharacterized protein</fullName>
    </submittedName>
</protein>
<name>E9GVL0_DAPPU</name>
<organism evidence="1 2">
    <name type="scientific">Daphnia pulex</name>
    <name type="common">Water flea</name>
    <dbReference type="NCBI Taxonomy" id="6669"/>
    <lineage>
        <taxon>Eukaryota</taxon>
        <taxon>Metazoa</taxon>
        <taxon>Ecdysozoa</taxon>
        <taxon>Arthropoda</taxon>
        <taxon>Crustacea</taxon>
        <taxon>Branchiopoda</taxon>
        <taxon>Diplostraca</taxon>
        <taxon>Cladocera</taxon>
        <taxon>Anomopoda</taxon>
        <taxon>Daphniidae</taxon>
        <taxon>Daphnia</taxon>
    </lineage>
</organism>
<dbReference type="HOGENOM" id="CLU_1877525_0_0_1"/>
<evidence type="ECO:0000313" key="2">
    <source>
        <dbReference type="Proteomes" id="UP000000305"/>
    </source>
</evidence>
<dbReference type="InParanoid" id="E9GVL0"/>
<sequence>MVAGRLLPKYLSEWTTEKLNAASVNVLPKANVEGASLEDNKVPLILNNGRKSIPSLKQIKRLVVYYTEEPKYNSAPTNTKQRIRFTKPPRPLSITINATYAGPSYYSEAPKYYSVPSYYTTKAFGYYTTTYASSVY</sequence>
<dbReference type="AlphaFoldDB" id="E9GVL0"/>
<reference evidence="1 2" key="1">
    <citation type="journal article" date="2011" name="Science">
        <title>The ecoresponsive genome of Daphnia pulex.</title>
        <authorList>
            <person name="Colbourne J.K."/>
            <person name="Pfrender M.E."/>
            <person name="Gilbert D."/>
            <person name="Thomas W.K."/>
            <person name="Tucker A."/>
            <person name="Oakley T.H."/>
            <person name="Tokishita S."/>
            <person name="Aerts A."/>
            <person name="Arnold G.J."/>
            <person name="Basu M.K."/>
            <person name="Bauer D.J."/>
            <person name="Caceres C.E."/>
            <person name="Carmel L."/>
            <person name="Casola C."/>
            <person name="Choi J.H."/>
            <person name="Detter J.C."/>
            <person name="Dong Q."/>
            <person name="Dusheyko S."/>
            <person name="Eads B.D."/>
            <person name="Frohlich T."/>
            <person name="Geiler-Samerotte K.A."/>
            <person name="Gerlach D."/>
            <person name="Hatcher P."/>
            <person name="Jogdeo S."/>
            <person name="Krijgsveld J."/>
            <person name="Kriventseva E.V."/>
            <person name="Kultz D."/>
            <person name="Laforsch C."/>
            <person name="Lindquist E."/>
            <person name="Lopez J."/>
            <person name="Manak J.R."/>
            <person name="Muller J."/>
            <person name="Pangilinan J."/>
            <person name="Patwardhan R.P."/>
            <person name="Pitluck S."/>
            <person name="Pritham E.J."/>
            <person name="Rechtsteiner A."/>
            <person name="Rho M."/>
            <person name="Rogozin I.B."/>
            <person name="Sakarya O."/>
            <person name="Salamov A."/>
            <person name="Schaack S."/>
            <person name="Shapiro H."/>
            <person name="Shiga Y."/>
            <person name="Skalitzky C."/>
            <person name="Smith Z."/>
            <person name="Souvorov A."/>
            <person name="Sung W."/>
            <person name="Tang Z."/>
            <person name="Tsuchiya D."/>
            <person name="Tu H."/>
            <person name="Vos H."/>
            <person name="Wang M."/>
            <person name="Wolf Y.I."/>
            <person name="Yamagata H."/>
            <person name="Yamada T."/>
            <person name="Ye Y."/>
            <person name="Shaw J.R."/>
            <person name="Andrews J."/>
            <person name="Crease T.J."/>
            <person name="Tang H."/>
            <person name="Lucas S.M."/>
            <person name="Robertson H.M."/>
            <person name="Bork P."/>
            <person name="Koonin E.V."/>
            <person name="Zdobnov E.M."/>
            <person name="Grigoriev I.V."/>
            <person name="Lynch M."/>
            <person name="Boore J.L."/>
        </authorList>
    </citation>
    <scope>NUCLEOTIDE SEQUENCE [LARGE SCALE GENOMIC DNA]</scope>
</reference>
<dbReference type="OrthoDB" id="6029at2759"/>
<dbReference type="InterPro" id="IPR036188">
    <property type="entry name" value="FAD/NAD-bd_sf"/>
</dbReference>
<dbReference type="EMBL" id="GL732568">
    <property type="protein sequence ID" value="EFX76510.1"/>
    <property type="molecule type" value="Genomic_DNA"/>
</dbReference>
<dbReference type="Proteomes" id="UP000000305">
    <property type="component" value="Unassembled WGS sequence"/>
</dbReference>
<evidence type="ECO:0000313" key="1">
    <source>
        <dbReference type="EMBL" id="EFX76510.1"/>
    </source>
</evidence>
<dbReference type="Gene3D" id="3.50.50.60">
    <property type="entry name" value="FAD/NAD(P)-binding domain"/>
    <property type="match status" value="1"/>
</dbReference>
<proteinExistence type="predicted"/>
<dbReference type="KEGG" id="dpx:DAPPUDRAFT_106986"/>
<gene>
    <name evidence="1" type="ORF">DAPPUDRAFT_106986</name>
</gene>